<dbReference type="Gene3D" id="2.120.10.30">
    <property type="entry name" value="TolB, C-terminal domain"/>
    <property type="match status" value="1"/>
</dbReference>
<reference evidence="3" key="1">
    <citation type="submission" date="2011-05" db="EMBL/GenBank/DDBJ databases">
        <title>Complete sequence of Desulfotomaculum ruminis DSM 2154.</title>
        <authorList>
            <person name="Lucas S."/>
            <person name="Copeland A."/>
            <person name="Lapidus A."/>
            <person name="Cheng J.-F."/>
            <person name="Goodwin L."/>
            <person name="Pitluck S."/>
            <person name="Lu M."/>
            <person name="Detter J.C."/>
            <person name="Han C."/>
            <person name="Tapia R."/>
            <person name="Land M."/>
            <person name="Hauser L."/>
            <person name="Kyrpides N."/>
            <person name="Ivanova N."/>
            <person name="Mikhailova N."/>
            <person name="Pagani I."/>
            <person name="Stams A.J.M."/>
            <person name="Plugge C.M."/>
            <person name="Muyzer G."/>
            <person name="Kuever J."/>
            <person name="Parshina S.N."/>
            <person name="Ivanova A.E."/>
            <person name="Nazina T.N."/>
            <person name="Brambilla E."/>
            <person name="Spring S."/>
            <person name="Klenk H.-P."/>
            <person name="Woyke T."/>
        </authorList>
    </citation>
    <scope>NUCLEOTIDE SEQUENCE [LARGE SCALE GENOMIC DNA]</scope>
    <source>
        <strain evidence="3">ATCC 23193 / DSM 2154 / NCIB 8452 / DL</strain>
    </source>
</reference>
<protein>
    <submittedName>
        <fullName evidence="2">Uncharacterized protein</fullName>
    </submittedName>
</protein>
<name>F6DNG2_DESRL</name>
<evidence type="ECO:0000256" key="1">
    <source>
        <dbReference type="SAM" id="SignalP"/>
    </source>
</evidence>
<reference evidence="2 3" key="2">
    <citation type="journal article" date="2012" name="Stand. Genomic Sci.">
        <title>Complete genome sequence of the sulfate-reducing firmicute Desulfotomaculum ruminis type strain (DL(T)).</title>
        <authorList>
            <person name="Spring S."/>
            <person name="Visser M."/>
            <person name="Lu M."/>
            <person name="Copeland A."/>
            <person name="Lapidus A."/>
            <person name="Lucas S."/>
            <person name="Cheng J.F."/>
            <person name="Han C."/>
            <person name="Tapia R."/>
            <person name="Goodwin L.A."/>
            <person name="Pitluck S."/>
            <person name="Ivanova N."/>
            <person name="Land M."/>
            <person name="Hauser L."/>
            <person name="Larimer F."/>
            <person name="Rohde M."/>
            <person name="Goker M."/>
            <person name="Detter J.C."/>
            <person name="Kyrpides N.C."/>
            <person name="Woyke T."/>
            <person name="Schaap P.J."/>
            <person name="Plugge C.M."/>
            <person name="Muyzer G."/>
            <person name="Kuever J."/>
            <person name="Pereira I.A."/>
            <person name="Parshina S.N."/>
            <person name="Bernier-Latmani R."/>
            <person name="Stams A.J."/>
            <person name="Klenk H.P."/>
        </authorList>
    </citation>
    <scope>NUCLEOTIDE SEQUENCE [LARGE SCALE GENOMIC DNA]</scope>
    <source>
        <strain evidence="3">ATCC 23193 / DSM 2154 / NCIB 8452 / DL</strain>
    </source>
</reference>
<dbReference type="KEGG" id="dru:Desru_3651"/>
<dbReference type="SUPFAM" id="SSF63829">
    <property type="entry name" value="Calcium-dependent phosphotriesterase"/>
    <property type="match status" value="1"/>
</dbReference>
<dbReference type="EMBL" id="CP002780">
    <property type="protein sequence ID" value="AEG61853.1"/>
    <property type="molecule type" value="Genomic_DNA"/>
</dbReference>
<dbReference type="RefSeq" id="WP_013843599.1">
    <property type="nucleotide sequence ID" value="NC_015589.1"/>
</dbReference>
<dbReference type="AlphaFoldDB" id="F6DNG2"/>
<feature type="chain" id="PRO_5003338789" evidence="1">
    <location>
        <begin position="26"/>
        <end position="360"/>
    </location>
</feature>
<keyword evidence="1" id="KW-0732">Signal</keyword>
<proteinExistence type="predicted"/>
<evidence type="ECO:0000313" key="3">
    <source>
        <dbReference type="Proteomes" id="UP000009234"/>
    </source>
</evidence>
<dbReference type="STRING" id="696281.Desru_3651"/>
<gene>
    <name evidence="2" type="ordered locus">Desru_3651</name>
</gene>
<dbReference type="Proteomes" id="UP000009234">
    <property type="component" value="Chromosome"/>
</dbReference>
<dbReference type="eggNOG" id="COG1520">
    <property type="taxonomic scope" value="Bacteria"/>
</dbReference>
<sequence>MKTSKFLSFGLALVLTAVFALPVFAEDEMNSSAPQAAEQQPISSLEPSLMEPEQEEEKALALASDYIANINYNLTHFAVKLSNGHLLVCRVGSWDPGVVEVDALGNEVWYYRGIQANSAQRLDNGNTLVADSGAPGAPSVPQVVELTPEGKKAWEYTLPSAAYAPRYAERLSNGNTLMVLPFEIREVTPQKEIAWQYGLGKPGKSGTAGYLEHPVRAHRLPNGNILIVDRGYTKGRVLEVTPDQKTVWQFAAAGGTGTQPPGLVQPLDALRMEDGTTWVTDKKQDMVFKLDAGGQVMEVKTWVELYQAAPVTNLWSAKPVGNGNVLLAATMVTGRTRVAEVIGDTMKVVWSRENPQPEEQ</sequence>
<dbReference type="HOGENOM" id="CLU_815656_0_0_9"/>
<evidence type="ECO:0000313" key="2">
    <source>
        <dbReference type="EMBL" id="AEG61853.1"/>
    </source>
</evidence>
<dbReference type="InterPro" id="IPR011042">
    <property type="entry name" value="6-blade_b-propeller_TolB-like"/>
</dbReference>
<feature type="signal peptide" evidence="1">
    <location>
        <begin position="1"/>
        <end position="25"/>
    </location>
</feature>
<organism evidence="2 3">
    <name type="scientific">Desulforamulus ruminis (strain ATCC 23193 / DSM 2154 / NCIMB 8452 / DL)</name>
    <name type="common">Desulfotomaculum ruminis</name>
    <dbReference type="NCBI Taxonomy" id="696281"/>
    <lineage>
        <taxon>Bacteria</taxon>
        <taxon>Bacillati</taxon>
        <taxon>Bacillota</taxon>
        <taxon>Clostridia</taxon>
        <taxon>Eubacteriales</taxon>
        <taxon>Peptococcaceae</taxon>
        <taxon>Desulforamulus</taxon>
    </lineage>
</organism>
<accession>F6DNG2</accession>
<keyword evidence="3" id="KW-1185">Reference proteome</keyword>